<keyword evidence="9" id="KW-1185">Reference proteome</keyword>
<proteinExistence type="predicted"/>
<evidence type="ECO:0000256" key="4">
    <source>
        <dbReference type="ARBA" id="ARBA00022989"/>
    </source>
</evidence>
<dbReference type="PANTHER" id="PTHR31585">
    <property type="entry name" value="FOLATE-BIOPTERIN TRANSPORTER 1, CHLOROPLASTIC"/>
    <property type="match status" value="1"/>
</dbReference>
<comment type="subcellular location">
    <subcellularLocation>
        <location evidence="1">Membrane</location>
        <topology evidence="1">Multi-pass membrane protein</topology>
    </subcellularLocation>
</comment>
<dbReference type="Proteomes" id="UP000192257">
    <property type="component" value="Unassembled WGS sequence"/>
</dbReference>
<dbReference type="RefSeq" id="XP_028879707.1">
    <property type="nucleotide sequence ID" value="XM_029029151.1"/>
</dbReference>
<evidence type="ECO:0000256" key="3">
    <source>
        <dbReference type="ARBA" id="ARBA00022692"/>
    </source>
</evidence>
<dbReference type="GO" id="GO:0016020">
    <property type="term" value="C:membrane"/>
    <property type="evidence" value="ECO:0007669"/>
    <property type="project" value="UniProtKB-SubCell"/>
</dbReference>
<dbReference type="AlphaFoldDB" id="A0A1X0NM46"/>
<feature type="region of interest" description="Disordered" evidence="6">
    <location>
        <begin position="1"/>
        <end position="35"/>
    </location>
</feature>
<gene>
    <name evidence="8" type="ORF">TM35_000342530</name>
</gene>
<organism evidence="8 9">
    <name type="scientific">Trypanosoma theileri</name>
    <dbReference type="NCBI Taxonomy" id="67003"/>
    <lineage>
        <taxon>Eukaryota</taxon>
        <taxon>Discoba</taxon>
        <taxon>Euglenozoa</taxon>
        <taxon>Kinetoplastea</taxon>
        <taxon>Metakinetoplastina</taxon>
        <taxon>Trypanosomatida</taxon>
        <taxon>Trypanosomatidae</taxon>
        <taxon>Trypanosoma</taxon>
    </lineage>
</organism>
<evidence type="ECO:0000256" key="1">
    <source>
        <dbReference type="ARBA" id="ARBA00004141"/>
    </source>
</evidence>
<evidence type="ECO:0000256" key="6">
    <source>
        <dbReference type="SAM" id="MobiDB-lite"/>
    </source>
</evidence>
<evidence type="ECO:0000313" key="9">
    <source>
        <dbReference type="Proteomes" id="UP000192257"/>
    </source>
</evidence>
<dbReference type="PANTHER" id="PTHR31585:SF51">
    <property type="entry name" value="TRANSPORTER, PUTATIVE-RELATED"/>
    <property type="match status" value="1"/>
</dbReference>
<feature type="transmembrane region" description="Helical" evidence="7">
    <location>
        <begin position="143"/>
        <end position="164"/>
    </location>
</feature>
<reference evidence="8 9" key="1">
    <citation type="submission" date="2017-03" db="EMBL/GenBank/DDBJ databases">
        <title>An alternative strategy for trypanosome survival in the mammalian bloodstream revealed through genome and transcriptome analysis of the ubiquitous bovine parasite Trypanosoma (Megatrypanum) theileri.</title>
        <authorList>
            <person name="Kelly S."/>
            <person name="Ivens A."/>
            <person name="Mott A."/>
            <person name="O'Neill E."/>
            <person name="Emms D."/>
            <person name="Macleod O."/>
            <person name="Voorheis P."/>
            <person name="Matthews J."/>
            <person name="Matthews K."/>
            <person name="Carrington M."/>
        </authorList>
    </citation>
    <scope>NUCLEOTIDE SEQUENCE [LARGE SCALE GENOMIC DNA]</scope>
    <source>
        <strain evidence="8">Edinburgh</strain>
    </source>
</reference>
<dbReference type="InterPro" id="IPR039309">
    <property type="entry name" value="BT1"/>
</dbReference>
<dbReference type="GeneID" id="39988931"/>
<feature type="transmembrane region" description="Helical" evidence="7">
    <location>
        <begin position="170"/>
        <end position="189"/>
    </location>
</feature>
<keyword evidence="5 7" id="KW-0472">Membrane</keyword>
<feature type="non-terminal residue" evidence="8">
    <location>
        <position position="240"/>
    </location>
</feature>
<evidence type="ECO:0000256" key="7">
    <source>
        <dbReference type="SAM" id="Phobius"/>
    </source>
</evidence>
<accession>A0A1X0NM46</accession>
<name>A0A1X0NM46_9TRYP</name>
<evidence type="ECO:0000256" key="2">
    <source>
        <dbReference type="ARBA" id="ARBA00022448"/>
    </source>
</evidence>
<sequence>MSRPEANSDGGGARHDAFSSNSDDTAPPLSNEMTVEPRFVHPEAKEFFSNKGFLRYIPLFGEAVEGYGPKPVFSLAMSYFMCKGVSDYLVSLSLFAMFTQRYGLDGTTYQRLENVSMLGWSIKPLAAVVSDMVAFFGYSKRWYMFGACIVGAPLSLVFGLLPAASSSAQVAAGLVFVNCFTKATVDILLEGHYSRMMRRVPGPGPALVSWIWVFIMAGSLVATVIVGPLGDAGYPQVAAF</sequence>
<dbReference type="STRING" id="67003.A0A1X0NM46"/>
<protein>
    <submittedName>
        <fullName evidence="8">Pteridine transporter</fullName>
    </submittedName>
</protein>
<keyword evidence="4 7" id="KW-1133">Transmembrane helix</keyword>
<evidence type="ECO:0000313" key="8">
    <source>
        <dbReference type="EMBL" id="ORC85641.1"/>
    </source>
</evidence>
<dbReference type="VEuPathDB" id="TriTrypDB:TM35_000342530"/>
<dbReference type="OrthoDB" id="251548at2759"/>
<keyword evidence="3 7" id="KW-0812">Transmembrane</keyword>
<feature type="transmembrane region" description="Helical" evidence="7">
    <location>
        <begin position="210"/>
        <end position="230"/>
    </location>
</feature>
<dbReference type="Pfam" id="PF03092">
    <property type="entry name" value="BT1"/>
    <property type="match status" value="1"/>
</dbReference>
<keyword evidence="2" id="KW-0813">Transport</keyword>
<comment type="caution">
    <text evidence="8">The sequence shown here is derived from an EMBL/GenBank/DDBJ whole genome shotgun (WGS) entry which is preliminary data.</text>
</comment>
<evidence type="ECO:0000256" key="5">
    <source>
        <dbReference type="ARBA" id="ARBA00023136"/>
    </source>
</evidence>
<dbReference type="EMBL" id="NBCO01000034">
    <property type="protein sequence ID" value="ORC85641.1"/>
    <property type="molecule type" value="Genomic_DNA"/>
</dbReference>